<dbReference type="VEuPathDB" id="PiroplasmaDB:TA18445"/>
<proteinExistence type="predicted"/>
<dbReference type="EMBL" id="UIVT01000003">
    <property type="protein sequence ID" value="SVP93954.1"/>
    <property type="molecule type" value="Genomic_DNA"/>
</dbReference>
<dbReference type="EMBL" id="UIVS01000003">
    <property type="protein sequence ID" value="SVP93150.1"/>
    <property type="molecule type" value="Genomic_DNA"/>
</dbReference>
<evidence type="ECO:0000313" key="4">
    <source>
        <dbReference type="EMBL" id="SVP93954.1"/>
    </source>
</evidence>
<protein>
    <submittedName>
        <fullName evidence="3">Bucentaur or craniofacial development, putative</fullName>
    </submittedName>
</protein>
<feature type="compositionally biased region" description="Acidic residues" evidence="1">
    <location>
        <begin position="9"/>
        <end position="27"/>
    </location>
</feature>
<sequence length="243" mass="28772">MTTILEAEFGSDSEDSDYELSEVSSDEDSSRSLKREEKKRREREKMLERVNWMFDDMIKASDFSYRHPEHEKDDFMLQFHKKSPPTPKIRTSSDFEEYLDKNTSRVFNSSNDLDIKQFKQKCHQTPNSEKLEMIKNAVAVKDAEPATIKTTYKFAGTTYEIIDKKKDKELGGEFVFLDEMYSKLGPAPTLSAVSKSEMDWNRYKDQLNLDSDLKKGYHHLKEQEFLQRTTWNQYERQLRARKQ</sequence>
<reference evidence="3" key="1">
    <citation type="submission" date="2018-07" db="EMBL/GenBank/DDBJ databases">
        <authorList>
            <person name="Quirk P.G."/>
            <person name="Krulwich T.A."/>
        </authorList>
    </citation>
    <scope>NUCLEOTIDE SEQUENCE</scope>
    <source>
        <strain evidence="3">Anand</strain>
    </source>
</reference>
<feature type="domain" description="BCNT-C" evidence="2">
    <location>
        <begin position="171"/>
        <end position="243"/>
    </location>
</feature>
<dbReference type="AlphaFoldDB" id="A0A3B0N014"/>
<evidence type="ECO:0000313" key="3">
    <source>
        <dbReference type="EMBL" id="SVP93150.1"/>
    </source>
</evidence>
<dbReference type="PROSITE" id="PS51279">
    <property type="entry name" value="BCNT_C"/>
    <property type="match status" value="1"/>
</dbReference>
<dbReference type="InterPro" id="IPR011421">
    <property type="entry name" value="BCNT-C"/>
</dbReference>
<organism evidence="3">
    <name type="scientific">Theileria annulata</name>
    <dbReference type="NCBI Taxonomy" id="5874"/>
    <lineage>
        <taxon>Eukaryota</taxon>
        <taxon>Sar</taxon>
        <taxon>Alveolata</taxon>
        <taxon>Apicomplexa</taxon>
        <taxon>Aconoidasida</taxon>
        <taxon>Piroplasmida</taxon>
        <taxon>Theileriidae</taxon>
        <taxon>Theileria</taxon>
    </lineage>
</organism>
<name>A0A3B0N014_THEAN</name>
<evidence type="ECO:0000256" key="1">
    <source>
        <dbReference type="SAM" id="MobiDB-lite"/>
    </source>
</evidence>
<accession>A0A3B0N014</accession>
<gene>
    <name evidence="4" type="ORF">TAT_000295100</name>
    <name evidence="3" type="ORF">TAV_000295200</name>
</gene>
<evidence type="ECO:0000259" key="2">
    <source>
        <dbReference type="PROSITE" id="PS51279"/>
    </source>
</evidence>
<feature type="region of interest" description="Disordered" evidence="1">
    <location>
        <begin position="1"/>
        <end position="43"/>
    </location>
</feature>
<dbReference type="Pfam" id="PF07572">
    <property type="entry name" value="BCNT"/>
    <property type="match status" value="1"/>
</dbReference>